<dbReference type="GO" id="GO:0022857">
    <property type="term" value="F:transmembrane transporter activity"/>
    <property type="evidence" value="ECO:0007669"/>
    <property type="project" value="InterPro"/>
</dbReference>
<dbReference type="OrthoDB" id="9806939at2"/>
<keyword evidence="9" id="KW-1185">Reference proteome</keyword>
<dbReference type="STRING" id="648757.Rvan_2062"/>
<proteinExistence type="inferred from homology"/>
<dbReference type="FunFam" id="2.40.420.20:FF:000003">
    <property type="entry name" value="Cation efflux system protein cusB"/>
    <property type="match status" value="1"/>
</dbReference>
<keyword evidence="4" id="KW-0406">Ion transport</keyword>
<dbReference type="Pfam" id="PF25919">
    <property type="entry name" value="BSH_CusB"/>
    <property type="match status" value="1"/>
</dbReference>
<dbReference type="InterPro" id="IPR006143">
    <property type="entry name" value="RND_pump_MFP"/>
</dbReference>
<dbReference type="InterPro" id="IPR058790">
    <property type="entry name" value="BSH_CusB"/>
</dbReference>
<dbReference type="PANTHER" id="PTHR30097">
    <property type="entry name" value="CATION EFFLUX SYSTEM PROTEIN CUSB"/>
    <property type="match status" value="1"/>
</dbReference>
<accession>E3I1Y8</accession>
<evidence type="ECO:0000256" key="3">
    <source>
        <dbReference type="ARBA" id="ARBA00022729"/>
    </source>
</evidence>
<dbReference type="InterPro" id="IPR058649">
    <property type="entry name" value="CzcB_C"/>
</dbReference>
<dbReference type="NCBIfam" id="TIGR01730">
    <property type="entry name" value="RND_mfp"/>
    <property type="match status" value="1"/>
</dbReference>
<dbReference type="GO" id="GO:0060003">
    <property type="term" value="P:copper ion export"/>
    <property type="evidence" value="ECO:0007669"/>
    <property type="project" value="TreeGrafter"/>
</dbReference>
<keyword evidence="2" id="KW-0813">Transport</keyword>
<name>E3I1Y8_RHOVT</name>
<evidence type="ECO:0000256" key="4">
    <source>
        <dbReference type="ARBA" id="ARBA00023065"/>
    </source>
</evidence>
<evidence type="ECO:0000259" key="5">
    <source>
        <dbReference type="Pfam" id="PF25919"/>
    </source>
</evidence>
<organism evidence="8 9">
    <name type="scientific">Rhodomicrobium vannielii (strain ATCC 17100 / DSM 162 / LMG 4299 / NCIMB 10020 / ATH 3.1.1)</name>
    <dbReference type="NCBI Taxonomy" id="648757"/>
    <lineage>
        <taxon>Bacteria</taxon>
        <taxon>Pseudomonadati</taxon>
        <taxon>Pseudomonadota</taxon>
        <taxon>Alphaproteobacteria</taxon>
        <taxon>Hyphomicrobiales</taxon>
        <taxon>Hyphomicrobiaceae</taxon>
        <taxon>Rhodomicrobium</taxon>
    </lineage>
</organism>
<dbReference type="PANTHER" id="PTHR30097:SF15">
    <property type="entry name" value="CATION EFFLUX SYSTEM PROTEIN CUSB"/>
    <property type="match status" value="1"/>
</dbReference>
<dbReference type="GO" id="GO:0015679">
    <property type="term" value="P:plasma membrane copper ion transport"/>
    <property type="evidence" value="ECO:0007669"/>
    <property type="project" value="TreeGrafter"/>
</dbReference>
<dbReference type="HOGENOM" id="CLU_018816_13_1_5"/>
<evidence type="ECO:0000259" key="6">
    <source>
        <dbReference type="Pfam" id="PF25954"/>
    </source>
</evidence>
<evidence type="ECO:0000259" key="7">
    <source>
        <dbReference type="Pfam" id="PF25975"/>
    </source>
</evidence>
<dbReference type="Proteomes" id="UP000001399">
    <property type="component" value="Chromosome"/>
</dbReference>
<gene>
    <name evidence="8" type="ordered locus">Rvan_2062</name>
</gene>
<dbReference type="RefSeq" id="WP_013419672.1">
    <property type="nucleotide sequence ID" value="NC_014664.1"/>
</dbReference>
<dbReference type="GO" id="GO:0046914">
    <property type="term" value="F:transition metal ion binding"/>
    <property type="evidence" value="ECO:0007669"/>
    <property type="project" value="TreeGrafter"/>
</dbReference>
<dbReference type="Pfam" id="PF25954">
    <property type="entry name" value="Beta-barrel_RND_2"/>
    <property type="match status" value="1"/>
</dbReference>
<dbReference type="FunFam" id="2.40.30.170:FF:000010">
    <property type="entry name" value="Efflux RND transporter periplasmic adaptor subunit"/>
    <property type="match status" value="1"/>
</dbReference>
<dbReference type="GO" id="GO:0030288">
    <property type="term" value="C:outer membrane-bounded periplasmic space"/>
    <property type="evidence" value="ECO:0007669"/>
    <property type="project" value="TreeGrafter"/>
</dbReference>
<dbReference type="EMBL" id="CP002292">
    <property type="protein sequence ID" value="ADP71289.1"/>
    <property type="molecule type" value="Genomic_DNA"/>
</dbReference>
<evidence type="ECO:0000256" key="2">
    <source>
        <dbReference type="ARBA" id="ARBA00022448"/>
    </source>
</evidence>
<dbReference type="eggNOG" id="COG0845">
    <property type="taxonomic scope" value="Bacteria"/>
</dbReference>
<dbReference type="KEGG" id="rva:Rvan_2062"/>
<evidence type="ECO:0000256" key="1">
    <source>
        <dbReference type="ARBA" id="ARBA00009477"/>
    </source>
</evidence>
<dbReference type="InterPro" id="IPR058792">
    <property type="entry name" value="Beta-barrel_RND_2"/>
</dbReference>
<protein>
    <submittedName>
        <fullName evidence="8">Efflux transporter, RND family, MFP subunit</fullName>
    </submittedName>
</protein>
<comment type="similarity">
    <text evidence="1">Belongs to the membrane fusion protein (MFP) (TC 8.A.1) family.</text>
</comment>
<dbReference type="InterPro" id="IPR051909">
    <property type="entry name" value="MFP_Cation_Efflux"/>
</dbReference>
<dbReference type="Pfam" id="PF25975">
    <property type="entry name" value="CzcB_C"/>
    <property type="match status" value="1"/>
</dbReference>
<feature type="domain" description="CzcB-like C-terminal circularly permuted SH3-like" evidence="7">
    <location>
        <begin position="385"/>
        <end position="445"/>
    </location>
</feature>
<dbReference type="SUPFAM" id="SSF111369">
    <property type="entry name" value="HlyD-like secretion proteins"/>
    <property type="match status" value="1"/>
</dbReference>
<feature type="domain" description="CusB-like beta-barrel" evidence="6">
    <location>
        <begin position="303"/>
        <end position="378"/>
    </location>
</feature>
<reference evidence="9" key="1">
    <citation type="journal article" date="2011" name="J. Bacteriol.">
        <title>Genome sequences of eight morphologically diverse alphaproteobacteria.</title>
        <authorList>
            <consortium name="US DOE Joint Genome Institute"/>
            <person name="Brown P.J."/>
            <person name="Kysela D.T."/>
            <person name="Buechlein A."/>
            <person name="Hemmerich C."/>
            <person name="Brun Y.V."/>
        </authorList>
    </citation>
    <scope>NUCLEOTIDE SEQUENCE [LARGE SCALE GENOMIC DNA]</scope>
    <source>
        <strain evidence="9">ATCC 17100 / ATH 3.1.1 / DSM 162 / LMG 4299</strain>
    </source>
</reference>
<evidence type="ECO:0000313" key="8">
    <source>
        <dbReference type="EMBL" id="ADP71289.1"/>
    </source>
</evidence>
<keyword evidence="3" id="KW-0732">Signal</keyword>
<dbReference type="AlphaFoldDB" id="E3I1Y8"/>
<dbReference type="Gene3D" id="2.40.30.170">
    <property type="match status" value="1"/>
</dbReference>
<dbReference type="GO" id="GO:0016020">
    <property type="term" value="C:membrane"/>
    <property type="evidence" value="ECO:0007669"/>
    <property type="project" value="InterPro"/>
</dbReference>
<feature type="domain" description="CusB-like barrel-sandwich hybrid" evidence="5">
    <location>
        <begin position="179"/>
        <end position="298"/>
    </location>
</feature>
<dbReference type="Gene3D" id="2.40.420.20">
    <property type="match status" value="1"/>
</dbReference>
<evidence type="ECO:0000313" key="9">
    <source>
        <dbReference type="Proteomes" id="UP000001399"/>
    </source>
</evidence>
<sequence>MNSKLLAGTAVMAVFASAVVGYRSEPGTWPSVRVVAKSMAAESGAAGREVLYWQDPDGKSDFSPEPKKTPDGRAYVPVYEDQEASFQGAKPAKPQGGRKILYYRNPMGLPDVSTAPKKDSMGMDYIPVYEGDEQDGSTVKISPGKLQRTGVRSEPVTRRAIVTSIRAPGVVQADEHRQSVVVLRFDAFLNGLEHITTGSKVRKGEPLMRVYSSVLSAAAAQYITDLGIRDTGGLSTNRGARQRLENLGVPDAIIKDIERSKQGSLTVVWPAPRDGFVVEHNVVEGMQAKTGDVLFRIADLSVIWVLADVAERDLAMIAPGQKATVTPRGYPGKTFTGTISLIYPVLNKETRTARVRIELANPETILRPNMYADVAIDSGSNKPVVAVPESAIIDSGIRKTVIVDKGEGRFEPREVKTGSRGDGFVEIREGVSDKDKVVTAANFLIDAESNLKAALQGLTTGGEAK</sequence>